<keyword evidence="2" id="KW-1133">Transmembrane helix</keyword>
<feature type="region of interest" description="Disordered" evidence="1">
    <location>
        <begin position="30"/>
        <end position="53"/>
    </location>
</feature>
<evidence type="ECO:0000256" key="1">
    <source>
        <dbReference type="SAM" id="MobiDB-lite"/>
    </source>
</evidence>
<gene>
    <name evidence="3" type="ORF">SBA1_270055</name>
</gene>
<evidence type="ECO:0000313" key="3">
    <source>
        <dbReference type="EMBL" id="SPF39340.1"/>
    </source>
</evidence>
<evidence type="ECO:0000256" key="2">
    <source>
        <dbReference type="SAM" id="Phobius"/>
    </source>
</evidence>
<keyword evidence="2" id="KW-0812">Transmembrane</keyword>
<organism evidence="3 4">
    <name type="scientific">Candidatus Sulfotelmatobacter kueseliae</name>
    <dbReference type="NCBI Taxonomy" id="2042962"/>
    <lineage>
        <taxon>Bacteria</taxon>
        <taxon>Pseudomonadati</taxon>
        <taxon>Acidobacteriota</taxon>
        <taxon>Terriglobia</taxon>
        <taxon>Terriglobales</taxon>
        <taxon>Candidatus Korobacteraceae</taxon>
        <taxon>Candidatus Sulfotelmatobacter</taxon>
    </lineage>
</organism>
<evidence type="ECO:0000313" key="4">
    <source>
        <dbReference type="Proteomes" id="UP000238701"/>
    </source>
</evidence>
<keyword evidence="2" id="KW-0472">Membrane</keyword>
<reference evidence="4" key="1">
    <citation type="submission" date="2018-02" db="EMBL/GenBank/DDBJ databases">
        <authorList>
            <person name="Hausmann B."/>
        </authorList>
    </citation>
    <scope>NUCLEOTIDE SEQUENCE [LARGE SCALE GENOMIC DNA]</scope>
    <source>
        <strain evidence="4">Peat soil MAG SbA1</strain>
    </source>
</reference>
<protein>
    <submittedName>
        <fullName evidence="3">Uncharacterized protein</fullName>
    </submittedName>
</protein>
<feature type="transmembrane region" description="Helical" evidence="2">
    <location>
        <begin position="6"/>
        <end position="26"/>
    </location>
</feature>
<sequence length="53" mass="6235">MIWWFLILGVSTLVVVCVAIALYIHLRRSLQRSHPSQEETLTEAVRQTDRIER</sequence>
<proteinExistence type="predicted"/>
<dbReference type="AlphaFoldDB" id="A0A2U3KIG5"/>
<accession>A0A2U3KIG5</accession>
<dbReference type="Proteomes" id="UP000238701">
    <property type="component" value="Unassembled WGS sequence"/>
</dbReference>
<name>A0A2U3KIG5_9BACT</name>
<dbReference type="EMBL" id="OMOD01000119">
    <property type="protein sequence ID" value="SPF39340.1"/>
    <property type="molecule type" value="Genomic_DNA"/>
</dbReference>